<gene>
    <name evidence="2" type="ORF">Acr_02g0009990</name>
</gene>
<comment type="caution">
    <text evidence="2">The sequence shown here is derived from an EMBL/GenBank/DDBJ whole genome shotgun (WGS) entry which is preliminary data.</text>
</comment>
<sequence>MSSLVLHGEELLQAVLEVWIGVFAELLQADFEHTSLCAFCSYTRVKAHLMKLTNKGISVCKKVTNRNLVEMQNAIDEAKLKSLNAQPKKVPLPSCVSLGAMSHSQGEAKRRRSSDDASGSGTMSGGAIGLPFYLARNPYFVSAFSYDATHNIPGVVPPGEDDVGKVRFVKDKVLSDVWWDFIDYILKFTGPIYDMIRTCDTDTPCLHLVYDMWDSMIEQVKAERTKVNSEFSQFSMNDGPFRDVDSIRDRGTMNPHTWNWSTYFFVHSVRRNKMTTKRAEDLIFIHSKLRLLSRRTPQYAQGDNKMWDIAGDNFDSLDDVGVLEIANLSLDEPEMEAVLFNDVGDEEKDNIDDKV</sequence>
<protein>
    <submittedName>
        <fullName evidence="2">Uncharacterized protein</fullName>
    </submittedName>
</protein>
<evidence type="ECO:0000256" key="1">
    <source>
        <dbReference type="SAM" id="MobiDB-lite"/>
    </source>
</evidence>
<accession>A0A7J0EA08</accession>
<proteinExistence type="predicted"/>
<dbReference type="SUPFAM" id="SSF53098">
    <property type="entry name" value="Ribonuclease H-like"/>
    <property type="match status" value="1"/>
</dbReference>
<evidence type="ECO:0000313" key="2">
    <source>
        <dbReference type="EMBL" id="GFY82759.1"/>
    </source>
</evidence>
<dbReference type="EMBL" id="BJWL01000002">
    <property type="protein sequence ID" value="GFY82759.1"/>
    <property type="molecule type" value="Genomic_DNA"/>
</dbReference>
<dbReference type="AlphaFoldDB" id="A0A7J0EA08"/>
<reference evidence="2 3" key="1">
    <citation type="submission" date="2019-07" db="EMBL/GenBank/DDBJ databases">
        <title>De Novo Assembly of kiwifruit Actinidia rufa.</title>
        <authorList>
            <person name="Sugita-Konishi S."/>
            <person name="Sato K."/>
            <person name="Mori E."/>
            <person name="Abe Y."/>
            <person name="Kisaki G."/>
            <person name="Hamano K."/>
            <person name="Suezawa K."/>
            <person name="Otani M."/>
            <person name="Fukuda T."/>
            <person name="Manabe T."/>
            <person name="Gomi K."/>
            <person name="Tabuchi M."/>
            <person name="Akimitsu K."/>
            <person name="Kataoka I."/>
        </authorList>
    </citation>
    <scope>NUCLEOTIDE SEQUENCE [LARGE SCALE GENOMIC DNA]</scope>
    <source>
        <strain evidence="3">cv. Fuchu</strain>
    </source>
</reference>
<dbReference type="Proteomes" id="UP000585474">
    <property type="component" value="Unassembled WGS sequence"/>
</dbReference>
<evidence type="ECO:0000313" key="3">
    <source>
        <dbReference type="Proteomes" id="UP000585474"/>
    </source>
</evidence>
<dbReference type="InterPro" id="IPR012337">
    <property type="entry name" value="RNaseH-like_sf"/>
</dbReference>
<feature type="region of interest" description="Disordered" evidence="1">
    <location>
        <begin position="101"/>
        <end position="122"/>
    </location>
</feature>
<organism evidence="2 3">
    <name type="scientific">Actinidia rufa</name>
    <dbReference type="NCBI Taxonomy" id="165716"/>
    <lineage>
        <taxon>Eukaryota</taxon>
        <taxon>Viridiplantae</taxon>
        <taxon>Streptophyta</taxon>
        <taxon>Embryophyta</taxon>
        <taxon>Tracheophyta</taxon>
        <taxon>Spermatophyta</taxon>
        <taxon>Magnoliopsida</taxon>
        <taxon>eudicotyledons</taxon>
        <taxon>Gunneridae</taxon>
        <taxon>Pentapetalae</taxon>
        <taxon>asterids</taxon>
        <taxon>Ericales</taxon>
        <taxon>Actinidiaceae</taxon>
        <taxon>Actinidia</taxon>
    </lineage>
</organism>
<name>A0A7J0EA08_9ERIC</name>
<keyword evidence="3" id="KW-1185">Reference proteome</keyword>
<dbReference type="OrthoDB" id="2017576at2759"/>